<organism evidence="1 2">
    <name type="scientific">Lentinula guzmanii</name>
    <dbReference type="NCBI Taxonomy" id="2804957"/>
    <lineage>
        <taxon>Eukaryota</taxon>
        <taxon>Fungi</taxon>
        <taxon>Dikarya</taxon>
        <taxon>Basidiomycota</taxon>
        <taxon>Agaricomycotina</taxon>
        <taxon>Agaricomycetes</taxon>
        <taxon>Agaricomycetidae</taxon>
        <taxon>Agaricales</taxon>
        <taxon>Marasmiineae</taxon>
        <taxon>Omphalotaceae</taxon>
        <taxon>Lentinula</taxon>
    </lineage>
</organism>
<sequence>MGGLKDGWKSQVYQEKPHALSYNASRSSLESSDTGTALDIEFEHVGGEFDQDDSAETLEVSSNSNLSPKHHVVEEVKLEPANANFIAKEERETGKPARPPKHTHVKVSDIPFVSPSDQEVWNQHIWTSLIEWSSSQTNQFHINSDPKFQQIVQELWNSYLMPLPHISLDCTGPKGNKIKWSDHPVLFSFAQAHIRNYRSRVGKSALKIVEAHLELKGGTAMEWKQLVEKLIHHDSFVYKTPGLTKLVQPLLAFLMVAPKQIK</sequence>
<dbReference type="Proteomes" id="UP001176059">
    <property type="component" value="Unassembled WGS sequence"/>
</dbReference>
<gene>
    <name evidence="1" type="ORF">DFJ43DRAFT_1044617</name>
</gene>
<name>A0AA38J711_9AGAR</name>
<evidence type="ECO:0000313" key="1">
    <source>
        <dbReference type="EMBL" id="KAJ3710342.1"/>
    </source>
</evidence>
<proteinExistence type="predicted"/>
<comment type="caution">
    <text evidence="1">The sequence shown here is derived from an EMBL/GenBank/DDBJ whole genome shotgun (WGS) entry which is preliminary data.</text>
</comment>
<dbReference type="EMBL" id="JANVFO010000141">
    <property type="protein sequence ID" value="KAJ3710342.1"/>
    <property type="molecule type" value="Genomic_DNA"/>
</dbReference>
<reference evidence="1" key="2">
    <citation type="journal article" date="2023" name="Proc. Natl. Acad. Sci. U.S.A.">
        <title>A global phylogenomic analysis of the shiitake genus Lentinula.</title>
        <authorList>
            <person name="Sierra-Patev S."/>
            <person name="Min B."/>
            <person name="Naranjo-Ortiz M."/>
            <person name="Looney B."/>
            <person name="Konkel Z."/>
            <person name="Slot J.C."/>
            <person name="Sakamoto Y."/>
            <person name="Steenwyk J.L."/>
            <person name="Rokas A."/>
            <person name="Carro J."/>
            <person name="Camarero S."/>
            <person name="Ferreira P."/>
            <person name="Molpeceres G."/>
            <person name="Ruiz-Duenas F.J."/>
            <person name="Serrano A."/>
            <person name="Henrissat B."/>
            <person name="Drula E."/>
            <person name="Hughes K.W."/>
            <person name="Mata J.L."/>
            <person name="Ishikawa N.K."/>
            <person name="Vargas-Isla R."/>
            <person name="Ushijima S."/>
            <person name="Smith C.A."/>
            <person name="Donoghue J."/>
            <person name="Ahrendt S."/>
            <person name="Andreopoulos W."/>
            <person name="He G."/>
            <person name="LaButti K."/>
            <person name="Lipzen A."/>
            <person name="Ng V."/>
            <person name="Riley R."/>
            <person name="Sandor L."/>
            <person name="Barry K."/>
            <person name="Martinez A.T."/>
            <person name="Xiao Y."/>
            <person name="Gibbons J.G."/>
            <person name="Terashima K."/>
            <person name="Grigoriev I.V."/>
            <person name="Hibbett D."/>
        </authorList>
    </citation>
    <scope>NUCLEOTIDE SEQUENCE</scope>
    <source>
        <strain evidence="1">ET3784</strain>
    </source>
</reference>
<protein>
    <submittedName>
        <fullName evidence="1">Uncharacterized protein</fullName>
    </submittedName>
</protein>
<keyword evidence="2" id="KW-1185">Reference proteome</keyword>
<evidence type="ECO:0000313" key="2">
    <source>
        <dbReference type="Proteomes" id="UP001176059"/>
    </source>
</evidence>
<reference evidence="1" key="1">
    <citation type="submission" date="2022-08" db="EMBL/GenBank/DDBJ databases">
        <authorList>
            <consortium name="DOE Joint Genome Institute"/>
            <person name="Min B."/>
            <person name="Sierra-Patev S."/>
            <person name="Naranjo-Ortiz M."/>
            <person name="Looney B."/>
            <person name="Konkel Z."/>
            <person name="Slot J.C."/>
            <person name="Sakamoto Y."/>
            <person name="Steenwyk J.L."/>
            <person name="Rokas A."/>
            <person name="Carro J."/>
            <person name="Camarero S."/>
            <person name="Ferreira P."/>
            <person name="Molpeceres G."/>
            <person name="Ruiz-duenas F.J."/>
            <person name="Serrano A."/>
            <person name="Henrissat B."/>
            <person name="Drula E."/>
            <person name="Hughes K.W."/>
            <person name="Mata J.L."/>
            <person name="Ishikawa N.K."/>
            <person name="Vargas-Isla R."/>
            <person name="Ushijima S."/>
            <person name="Smith C.A."/>
            <person name="Ahrendt S."/>
            <person name="Andreopoulos W."/>
            <person name="He G."/>
            <person name="LaButti K."/>
            <person name="Lipzen A."/>
            <person name="Ng V."/>
            <person name="Riley R."/>
            <person name="Sandor L."/>
            <person name="Barry K."/>
            <person name="Martinez A.T."/>
            <person name="Xiao Y."/>
            <person name="Gibbons J.G."/>
            <person name="Terashima K."/>
            <person name="Hibbett D.S."/>
            <person name="Grigoriev I.V."/>
        </authorList>
    </citation>
    <scope>NUCLEOTIDE SEQUENCE</scope>
    <source>
        <strain evidence="1">ET3784</strain>
    </source>
</reference>
<dbReference type="AlphaFoldDB" id="A0AA38J711"/>
<accession>A0AA38J711</accession>